<feature type="region of interest" description="Disordered" evidence="1">
    <location>
        <begin position="116"/>
        <end position="147"/>
    </location>
</feature>
<dbReference type="Proteomes" id="UP000799770">
    <property type="component" value="Unassembled WGS sequence"/>
</dbReference>
<reference evidence="2" key="1">
    <citation type="journal article" date="2020" name="Stud. Mycol.">
        <title>101 Dothideomycetes genomes: a test case for predicting lifestyles and emergence of pathogens.</title>
        <authorList>
            <person name="Haridas S."/>
            <person name="Albert R."/>
            <person name="Binder M."/>
            <person name="Bloem J."/>
            <person name="Labutti K."/>
            <person name="Salamov A."/>
            <person name="Andreopoulos B."/>
            <person name="Baker S."/>
            <person name="Barry K."/>
            <person name="Bills G."/>
            <person name="Bluhm B."/>
            <person name="Cannon C."/>
            <person name="Castanera R."/>
            <person name="Culley D."/>
            <person name="Daum C."/>
            <person name="Ezra D."/>
            <person name="Gonzalez J."/>
            <person name="Henrissat B."/>
            <person name="Kuo A."/>
            <person name="Liang C."/>
            <person name="Lipzen A."/>
            <person name="Lutzoni F."/>
            <person name="Magnuson J."/>
            <person name="Mondo S."/>
            <person name="Nolan M."/>
            <person name="Ohm R."/>
            <person name="Pangilinan J."/>
            <person name="Park H.-J."/>
            <person name="Ramirez L."/>
            <person name="Alfaro M."/>
            <person name="Sun H."/>
            <person name="Tritt A."/>
            <person name="Yoshinaga Y."/>
            <person name="Zwiers L.-H."/>
            <person name="Turgeon B."/>
            <person name="Goodwin S."/>
            <person name="Spatafora J."/>
            <person name="Crous P."/>
            <person name="Grigoriev I."/>
        </authorList>
    </citation>
    <scope>NUCLEOTIDE SEQUENCE</scope>
    <source>
        <strain evidence="2">CBS 627.86</strain>
    </source>
</reference>
<dbReference type="PANTHER" id="PTHR15907">
    <property type="entry name" value="DUF614 FAMILY PROTEIN-RELATED"/>
    <property type="match status" value="1"/>
</dbReference>
<dbReference type="NCBIfam" id="TIGR01571">
    <property type="entry name" value="A_thal_Cys_rich"/>
    <property type="match status" value="1"/>
</dbReference>
<name>A0A6A5YHU7_9PLEO</name>
<dbReference type="Pfam" id="PF04749">
    <property type="entry name" value="PLAC8"/>
    <property type="match status" value="1"/>
</dbReference>
<evidence type="ECO:0000313" key="3">
    <source>
        <dbReference type="Proteomes" id="UP000799770"/>
    </source>
</evidence>
<sequence>MAAIQNREWHHSGSSCCSPIGSCCLAWWCPCISYGRTHHRVKFDGNMSGYSCCNGSCCGFTALGCLGLSFILPMIQRGDIRAKYHLNGNGCKDCLCACCCQPCDLVQQEKESKFHEDEKTRLVSQQPPKNGAMQYQQQPQYPQQAHY</sequence>
<gene>
    <name evidence="2" type="ORF">BDV96DRAFT_607083</name>
</gene>
<accession>A0A6A5YHU7</accession>
<dbReference type="AlphaFoldDB" id="A0A6A5YHU7"/>
<dbReference type="InterPro" id="IPR006461">
    <property type="entry name" value="PLAC_motif_containing"/>
</dbReference>
<dbReference type="EMBL" id="ML977359">
    <property type="protein sequence ID" value="KAF2106822.1"/>
    <property type="molecule type" value="Genomic_DNA"/>
</dbReference>
<proteinExistence type="predicted"/>
<evidence type="ECO:0000313" key="2">
    <source>
        <dbReference type="EMBL" id="KAF2106822.1"/>
    </source>
</evidence>
<evidence type="ECO:0000256" key="1">
    <source>
        <dbReference type="SAM" id="MobiDB-lite"/>
    </source>
</evidence>
<protein>
    <submittedName>
        <fullName evidence="2">PLAC8 family-domain-containing protein</fullName>
    </submittedName>
</protein>
<organism evidence="2 3">
    <name type="scientific">Lophiotrema nucula</name>
    <dbReference type="NCBI Taxonomy" id="690887"/>
    <lineage>
        <taxon>Eukaryota</taxon>
        <taxon>Fungi</taxon>
        <taxon>Dikarya</taxon>
        <taxon>Ascomycota</taxon>
        <taxon>Pezizomycotina</taxon>
        <taxon>Dothideomycetes</taxon>
        <taxon>Pleosporomycetidae</taxon>
        <taxon>Pleosporales</taxon>
        <taxon>Lophiotremataceae</taxon>
        <taxon>Lophiotrema</taxon>
    </lineage>
</organism>
<keyword evidence="3" id="KW-1185">Reference proteome</keyword>
<feature type="compositionally biased region" description="Low complexity" evidence="1">
    <location>
        <begin position="134"/>
        <end position="147"/>
    </location>
</feature>
<dbReference type="OrthoDB" id="1045822at2759"/>